<dbReference type="Proteomes" id="UP000176938">
    <property type="component" value="Unassembled WGS sequence"/>
</dbReference>
<name>A0A1F4RFJ0_UNCSA</name>
<evidence type="ECO:0000313" key="1">
    <source>
        <dbReference type="EMBL" id="OGC06955.1"/>
    </source>
</evidence>
<organism evidence="1 2">
    <name type="scientific">candidate division WOR-1 bacterium RIFCSPLOWO2_02_FULL_46_20</name>
    <dbReference type="NCBI Taxonomy" id="1802567"/>
    <lineage>
        <taxon>Bacteria</taxon>
        <taxon>Bacillati</taxon>
        <taxon>Saganbacteria</taxon>
    </lineage>
</organism>
<dbReference type="EMBL" id="METP01000013">
    <property type="protein sequence ID" value="OGC06955.1"/>
    <property type="molecule type" value="Genomic_DNA"/>
</dbReference>
<proteinExistence type="predicted"/>
<comment type="caution">
    <text evidence="1">The sequence shown here is derived from an EMBL/GenBank/DDBJ whole genome shotgun (WGS) entry which is preliminary data.</text>
</comment>
<dbReference type="AlphaFoldDB" id="A0A1F4RFJ0"/>
<accession>A0A1F4RFJ0</accession>
<protein>
    <submittedName>
        <fullName evidence="1">Uncharacterized protein</fullName>
    </submittedName>
</protein>
<sequence>MKTYFGPPIARMLQYRLASKAKVVQIEVLPCAFSENDPRWHQLAKDVSFMSEGIYADVVVGPNPGFRIEKIRTYLEAGEKAYCVTATVAGSLVGFAANKIIEAQDLRIFYISLAIMSAQFQKGQGATTLLAQLFANCFELINDDNIVVAFNTSNPVVLGWMTKYFRDVFPNPQSPQAQPDDEIRQAGQLLARTIFSRAEVDLETFVVKDWHIHLPDIVVRADRVPFYSEAVNRFCAERLRFERQTGDAQMVVGRIFKADLEIFMSLFESQRISNEISGTY</sequence>
<gene>
    <name evidence="1" type="ORF">A3H38_01305</name>
</gene>
<reference evidence="1 2" key="1">
    <citation type="journal article" date="2016" name="Nat. Commun.">
        <title>Thousands of microbial genomes shed light on interconnected biogeochemical processes in an aquifer system.</title>
        <authorList>
            <person name="Anantharaman K."/>
            <person name="Brown C.T."/>
            <person name="Hug L.A."/>
            <person name="Sharon I."/>
            <person name="Castelle C.J."/>
            <person name="Probst A.J."/>
            <person name="Thomas B.C."/>
            <person name="Singh A."/>
            <person name="Wilkins M.J."/>
            <person name="Karaoz U."/>
            <person name="Brodie E.L."/>
            <person name="Williams K.H."/>
            <person name="Hubbard S.S."/>
            <person name="Banfield J.F."/>
        </authorList>
    </citation>
    <scope>NUCLEOTIDE SEQUENCE [LARGE SCALE GENOMIC DNA]</scope>
</reference>
<evidence type="ECO:0000313" key="2">
    <source>
        <dbReference type="Proteomes" id="UP000176938"/>
    </source>
</evidence>